<dbReference type="InterPro" id="IPR011006">
    <property type="entry name" value="CheY-like_superfamily"/>
</dbReference>
<name>A0A0C5VX58_9GAMM</name>
<evidence type="ECO:0000313" key="3">
    <source>
        <dbReference type="EMBL" id="AJQ97908.1"/>
    </source>
</evidence>
<dbReference type="InterPro" id="IPR052893">
    <property type="entry name" value="TCS_response_regulator"/>
</dbReference>
<dbReference type="RefSeq" id="WP_044619524.1">
    <property type="nucleotide sequence ID" value="NZ_CP007142.1"/>
</dbReference>
<keyword evidence="1" id="KW-0597">Phosphoprotein</keyword>
<gene>
    <name evidence="3" type="ORF">YC6258_05880</name>
</gene>
<keyword evidence="3" id="KW-0238">DNA-binding</keyword>
<dbReference type="GO" id="GO:0003677">
    <property type="term" value="F:DNA binding"/>
    <property type="evidence" value="ECO:0007669"/>
    <property type="project" value="UniProtKB-KW"/>
</dbReference>
<evidence type="ECO:0000256" key="1">
    <source>
        <dbReference type="PROSITE-ProRule" id="PRU00169"/>
    </source>
</evidence>
<organism evidence="3 4">
    <name type="scientific">Gynuella sunshinyii YC6258</name>
    <dbReference type="NCBI Taxonomy" id="1445510"/>
    <lineage>
        <taxon>Bacteria</taxon>
        <taxon>Pseudomonadati</taxon>
        <taxon>Pseudomonadota</taxon>
        <taxon>Gammaproteobacteria</taxon>
        <taxon>Oceanospirillales</taxon>
        <taxon>Saccharospirillaceae</taxon>
        <taxon>Gynuella</taxon>
    </lineage>
</organism>
<dbReference type="SMART" id="SM00448">
    <property type="entry name" value="REC"/>
    <property type="match status" value="1"/>
</dbReference>
<dbReference type="AlphaFoldDB" id="A0A0C5VX58"/>
<evidence type="ECO:0000313" key="4">
    <source>
        <dbReference type="Proteomes" id="UP000032266"/>
    </source>
</evidence>
<keyword evidence="4" id="KW-1185">Reference proteome</keyword>
<dbReference type="Gene3D" id="3.40.50.2300">
    <property type="match status" value="1"/>
</dbReference>
<evidence type="ECO:0000259" key="2">
    <source>
        <dbReference type="PROSITE" id="PS50110"/>
    </source>
</evidence>
<dbReference type="EMBL" id="CP007142">
    <property type="protein sequence ID" value="AJQ97908.1"/>
    <property type="molecule type" value="Genomic_DNA"/>
</dbReference>
<reference evidence="3 4" key="1">
    <citation type="submission" date="2014-01" db="EMBL/GenBank/DDBJ databases">
        <title>Full genme sequencing of cellulolytic bacterium Gynuella sunshinyii YC6258T gen. nov., sp. nov.</title>
        <authorList>
            <person name="Khan H."/>
            <person name="Chung E.J."/>
            <person name="Chung Y.R."/>
        </authorList>
    </citation>
    <scope>NUCLEOTIDE SEQUENCE [LARGE SCALE GENOMIC DNA]</scope>
    <source>
        <strain evidence="3 4">YC6258</strain>
    </source>
</reference>
<feature type="domain" description="Response regulatory" evidence="2">
    <location>
        <begin position="5"/>
        <end position="127"/>
    </location>
</feature>
<sequence>MKPINILLIEDNPGDIELVREGFRQAKVTNEIRVIMDGQIAWDFFDQLQPDNIPDIVLLDINLPKVDGIEILQKIRSAEISHNIPVIMLTSSEADEDVTRSYDERVNSYVTKPVDFVKFLTVIQSLEDFWLSVVKLPTKC</sequence>
<dbReference type="HOGENOM" id="CLU_000445_69_17_6"/>
<dbReference type="SUPFAM" id="SSF52172">
    <property type="entry name" value="CheY-like"/>
    <property type="match status" value="1"/>
</dbReference>
<dbReference type="OrthoDB" id="9793549at2"/>
<dbReference type="GO" id="GO:0000160">
    <property type="term" value="P:phosphorelay signal transduction system"/>
    <property type="evidence" value="ECO:0007669"/>
    <property type="project" value="InterPro"/>
</dbReference>
<feature type="modified residue" description="4-aspartylphosphate" evidence="1">
    <location>
        <position position="60"/>
    </location>
</feature>
<dbReference type="Proteomes" id="UP000032266">
    <property type="component" value="Chromosome"/>
</dbReference>
<dbReference type="PANTHER" id="PTHR44520">
    <property type="entry name" value="RESPONSE REGULATOR RCP1-RELATED"/>
    <property type="match status" value="1"/>
</dbReference>
<accession>A0A0C5VX58</accession>
<dbReference type="KEGG" id="gsn:YC6258_05880"/>
<dbReference type="CDD" id="cd17557">
    <property type="entry name" value="REC_Rcp-like"/>
    <property type="match status" value="1"/>
</dbReference>
<dbReference type="PROSITE" id="PS50110">
    <property type="entry name" value="RESPONSE_REGULATORY"/>
    <property type="match status" value="1"/>
</dbReference>
<dbReference type="Pfam" id="PF00072">
    <property type="entry name" value="Response_reg"/>
    <property type="match status" value="1"/>
</dbReference>
<dbReference type="InterPro" id="IPR001789">
    <property type="entry name" value="Sig_transdc_resp-reg_receiver"/>
</dbReference>
<dbReference type="STRING" id="1445510.YC6258_05880"/>
<proteinExistence type="predicted"/>
<protein>
    <submittedName>
        <fullName evidence="3">Response regulator consisting of a CheY-like receiver domain and a winged-helix DNA-binding domain</fullName>
    </submittedName>
</protein>